<keyword evidence="1" id="KW-1133">Transmembrane helix</keyword>
<protein>
    <recommendedName>
        <fullName evidence="4">DUF3592 domain-containing protein</fullName>
    </recommendedName>
</protein>
<keyword evidence="1" id="KW-0812">Transmembrane</keyword>
<evidence type="ECO:0008006" key="4">
    <source>
        <dbReference type="Google" id="ProtNLM"/>
    </source>
</evidence>
<accession>A0ABV9BWA4</accession>
<dbReference type="RefSeq" id="WP_358217803.1">
    <property type="nucleotide sequence ID" value="NZ_JBHSFS010000041.1"/>
</dbReference>
<dbReference type="EMBL" id="JBHSFS010000041">
    <property type="protein sequence ID" value="MFC4518276.1"/>
    <property type="molecule type" value="Genomic_DNA"/>
</dbReference>
<gene>
    <name evidence="2" type="ORF">ACFPEN_36080</name>
</gene>
<reference evidence="3" key="1">
    <citation type="journal article" date="2019" name="Int. J. Syst. Evol. Microbiol.">
        <title>The Global Catalogue of Microorganisms (GCM) 10K type strain sequencing project: providing services to taxonomists for standard genome sequencing and annotation.</title>
        <authorList>
            <consortium name="The Broad Institute Genomics Platform"/>
            <consortium name="The Broad Institute Genome Sequencing Center for Infectious Disease"/>
            <person name="Wu L."/>
            <person name="Ma J."/>
        </authorList>
    </citation>
    <scope>NUCLEOTIDE SEQUENCE [LARGE SCALE GENOMIC DNA]</scope>
    <source>
        <strain evidence="3">CECT 8064</strain>
    </source>
</reference>
<name>A0ABV9BWA4_9ACTN</name>
<keyword evidence="3" id="KW-1185">Reference proteome</keyword>
<comment type="caution">
    <text evidence="2">The sequence shown here is derived from an EMBL/GenBank/DDBJ whole genome shotgun (WGS) entry which is preliminary data.</text>
</comment>
<sequence>MEGMALSGVLSIGRWWIFAGGAVWLACAVWFLLADLRAYRRRVSTIAVCVAISEDRGMVRHTLERVPVADEKKLVSLWEKTACVGVGKALRISYDPKRPREVFVESRHPRIVGWSTHITLVVIGIVQIFYVLIRWGVS</sequence>
<dbReference type="Proteomes" id="UP001595990">
    <property type="component" value="Unassembled WGS sequence"/>
</dbReference>
<feature type="transmembrane region" description="Helical" evidence="1">
    <location>
        <begin position="12"/>
        <end position="33"/>
    </location>
</feature>
<keyword evidence="1" id="KW-0472">Membrane</keyword>
<organism evidence="2 3">
    <name type="scientific">Streptomyces ehimensis</name>
    <dbReference type="NCBI Taxonomy" id="68195"/>
    <lineage>
        <taxon>Bacteria</taxon>
        <taxon>Bacillati</taxon>
        <taxon>Actinomycetota</taxon>
        <taxon>Actinomycetes</taxon>
        <taxon>Kitasatosporales</taxon>
        <taxon>Streptomycetaceae</taxon>
        <taxon>Streptomyces</taxon>
    </lineage>
</organism>
<proteinExistence type="predicted"/>
<evidence type="ECO:0000313" key="3">
    <source>
        <dbReference type="Proteomes" id="UP001595990"/>
    </source>
</evidence>
<evidence type="ECO:0000256" key="1">
    <source>
        <dbReference type="SAM" id="Phobius"/>
    </source>
</evidence>
<evidence type="ECO:0000313" key="2">
    <source>
        <dbReference type="EMBL" id="MFC4518276.1"/>
    </source>
</evidence>
<feature type="transmembrane region" description="Helical" evidence="1">
    <location>
        <begin position="111"/>
        <end position="133"/>
    </location>
</feature>